<dbReference type="RefSeq" id="WP_084110462.1">
    <property type="nucleotide sequence ID" value="NZ_FQXJ01000024.1"/>
</dbReference>
<organism evidence="2 3">
    <name type="scientific">Desulfosporosinus lacus DSM 15449</name>
    <dbReference type="NCBI Taxonomy" id="1121420"/>
    <lineage>
        <taxon>Bacteria</taxon>
        <taxon>Bacillati</taxon>
        <taxon>Bacillota</taxon>
        <taxon>Clostridia</taxon>
        <taxon>Eubacteriales</taxon>
        <taxon>Desulfitobacteriaceae</taxon>
        <taxon>Desulfosporosinus</taxon>
    </lineage>
</organism>
<accession>A0A1M6DL29</accession>
<name>A0A1M6DL29_9FIRM</name>
<feature type="transmembrane region" description="Helical" evidence="1">
    <location>
        <begin position="143"/>
        <end position="165"/>
    </location>
</feature>
<proteinExistence type="predicted"/>
<gene>
    <name evidence="2" type="ORF">SAMN02746098_04553</name>
</gene>
<protein>
    <submittedName>
        <fullName evidence="2">Uncharacterized protein</fullName>
    </submittedName>
</protein>
<dbReference type="STRING" id="1121420.SAMN02746098_04553"/>
<keyword evidence="1" id="KW-0812">Transmembrane</keyword>
<evidence type="ECO:0000256" key="1">
    <source>
        <dbReference type="SAM" id="Phobius"/>
    </source>
</evidence>
<dbReference type="EMBL" id="FQXJ01000024">
    <property type="protein sequence ID" value="SHI73912.1"/>
    <property type="molecule type" value="Genomic_DNA"/>
</dbReference>
<keyword evidence="1" id="KW-1133">Transmembrane helix</keyword>
<keyword evidence="1" id="KW-0472">Membrane</keyword>
<keyword evidence="3" id="KW-1185">Reference proteome</keyword>
<dbReference type="AlphaFoldDB" id="A0A1M6DL29"/>
<sequence length="173" mass="19822">MEFNKLPMNSKKLLDEIVKAENPTQLLCERFEKSSSKEDEELRNLIKELCQSEYIRIPMWADNKPYHVVVNNSARTYDKQLAEYEEEKRAQRGTIYIGTVNDKSVKLGNGNKISNSNIAGIIENHLDSASPDVKKSFYEKHPVICSFLVSFVAGIVLLFTFWSNIVELIEGVF</sequence>
<dbReference type="Proteomes" id="UP000183954">
    <property type="component" value="Unassembled WGS sequence"/>
</dbReference>
<evidence type="ECO:0000313" key="2">
    <source>
        <dbReference type="EMBL" id="SHI73912.1"/>
    </source>
</evidence>
<evidence type="ECO:0000313" key="3">
    <source>
        <dbReference type="Proteomes" id="UP000183954"/>
    </source>
</evidence>
<reference evidence="3" key="1">
    <citation type="submission" date="2016-11" db="EMBL/GenBank/DDBJ databases">
        <authorList>
            <person name="Varghese N."/>
            <person name="Submissions S."/>
        </authorList>
    </citation>
    <scope>NUCLEOTIDE SEQUENCE [LARGE SCALE GENOMIC DNA]</scope>
    <source>
        <strain evidence="3">DSM 15449</strain>
    </source>
</reference>
<dbReference type="OrthoDB" id="2087515at2"/>